<evidence type="ECO:0000313" key="3">
    <source>
        <dbReference type="EMBL" id="AXR07328.1"/>
    </source>
</evidence>
<dbReference type="SUPFAM" id="SSF53756">
    <property type="entry name" value="UDP-Glycosyltransferase/glycogen phosphorylase"/>
    <property type="match status" value="1"/>
</dbReference>
<gene>
    <name evidence="3" type="ORF">D0Y50_13820</name>
</gene>
<dbReference type="Gene3D" id="3.40.50.2000">
    <property type="entry name" value="Glycogen Phosphorylase B"/>
    <property type="match status" value="2"/>
</dbReference>
<proteinExistence type="predicted"/>
<evidence type="ECO:0000259" key="1">
    <source>
        <dbReference type="Pfam" id="PF00534"/>
    </source>
</evidence>
<dbReference type="InterPro" id="IPR001296">
    <property type="entry name" value="Glyco_trans_1"/>
</dbReference>
<protein>
    <submittedName>
        <fullName evidence="3">Glycosyltransferase family 1 protein</fullName>
    </submittedName>
</protein>
<keyword evidence="4" id="KW-1185">Reference proteome</keyword>
<organism evidence="3 4">
    <name type="scientific">Salinimonas sediminis</name>
    <dbReference type="NCBI Taxonomy" id="2303538"/>
    <lineage>
        <taxon>Bacteria</taxon>
        <taxon>Pseudomonadati</taxon>
        <taxon>Pseudomonadota</taxon>
        <taxon>Gammaproteobacteria</taxon>
        <taxon>Alteromonadales</taxon>
        <taxon>Alteromonadaceae</taxon>
        <taxon>Alteromonas/Salinimonas group</taxon>
        <taxon>Salinimonas</taxon>
    </lineage>
</organism>
<feature type="domain" description="Glycosyltransferase subfamily 4-like N-terminal" evidence="2">
    <location>
        <begin position="76"/>
        <end position="186"/>
    </location>
</feature>
<sequence length="379" mass="41992">MNNHKPAFLVIANFSNNTGYAWHNIYKLIKHLSIKVAQSGLKPIISFAEIEPTNVDYFDHFEEQLQLDADLSQTANLDRLLAIVKQHNVKTLYLTDQRSTSSAYAKLRKAGVEHIISHCRVSVANPYRPAPENPLKQTVKWLYSRIPGMTVDKVICVSDFVKYRLQHKAKIPASKLITVHNGVDTKKFYSEPLPFSPGEPVTLFTSGRATSHKGIKELIEAVAIVNETTDIAFNVRYAGDGPEKEQYQRLAQSLGVANFAFLGQLPSVEKEIHNAHILIMPSAWGDAFPSAVTESLASGRPLITTEAGGIPEIVGKKGNAVLVPPGNAQALAEAIKQLLEQPERWNTIAESARAHVTNTYTTENYYNNVWQVIAKEIGV</sequence>
<dbReference type="CDD" id="cd03801">
    <property type="entry name" value="GT4_PimA-like"/>
    <property type="match status" value="1"/>
</dbReference>
<dbReference type="Pfam" id="PF00534">
    <property type="entry name" value="Glycos_transf_1"/>
    <property type="match status" value="1"/>
</dbReference>
<feature type="domain" description="Glycosyl transferase family 1" evidence="1">
    <location>
        <begin position="197"/>
        <end position="354"/>
    </location>
</feature>
<dbReference type="PANTHER" id="PTHR12526:SF638">
    <property type="entry name" value="SPORE COAT PROTEIN SA"/>
    <property type="match status" value="1"/>
</dbReference>
<dbReference type="PANTHER" id="PTHR12526">
    <property type="entry name" value="GLYCOSYLTRANSFERASE"/>
    <property type="match status" value="1"/>
</dbReference>
<dbReference type="Pfam" id="PF13439">
    <property type="entry name" value="Glyco_transf_4"/>
    <property type="match status" value="1"/>
</dbReference>
<dbReference type="InterPro" id="IPR028098">
    <property type="entry name" value="Glyco_trans_4-like_N"/>
</dbReference>
<accession>A0A346NP71</accession>
<dbReference type="Proteomes" id="UP000262073">
    <property type="component" value="Chromosome"/>
</dbReference>
<dbReference type="RefSeq" id="WP_117317427.1">
    <property type="nucleotide sequence ID" value="NZ_CP031769.1"/>
</dbReference>
<dbReference type="KEGG" id="salm:D0Y50_13820"/>
<name>A0A346NP71_9ALTE</name>
<dbReference type="GO" id="GO:1901135">
    <property type="term" value="P:carbohydrate derivative metabolic process"/>
    <property type="evidence" value="ECO:0007669"/>
    <property type="project" value="UniProtKB-ARBA"/>
</dbReference>
<reference evidence="3 4" key="1">
    <citation type="submission" date="2018-08" db="EMBL/GenBank/DDBJ databases">
        <title>Salinimonas sediminis sp. nov., a piezophilic bacterium isolated from a deep-sea sediment sample from the New Britain Trench.</title>
        <authorList>
            <person name="Cao J."/>
        </authorList>
    </citation>
    <scope>NUCLEOTIDE SEQUENCE [LARGE SCALE GENOMIC DNA]</scope>
    <source>
        <strain evidence="3 4">N102</strain>
    </source>
</reference>
<dbReference type="EMBL" id="CP031769">
    <property type="protein sequence ID" value="AXR07328.1"/>
    <property type="molecule type" value="Genomic_DNA"/>
</dbReference>
<dbReference type="GO" id="GO:0016757">
    <property type="term" value="F:glycosyltransferase activity"/>
    <property type="evidence" value="ECO:0007669"/>
    <property type="project" value="InterPro"/>
</dbReference>
<evidence type="ECO:0000313" key="4">
    <source>
        <dbReference type="Proteomes" id="UP000262073"/>
    </source>
</evidence>
<dbReference type="AlphaFoldDB" id="A0A346NP71"/>
<evidence type="ECO:0000259" key="2">
    <source>
        <dbReference type="Pfam" id="PF13439"/>
    </source>
</evidence>
<keyword evidence="3" id="KW-0808">Transferase</keyword>
<dbReference type="OrthoDB" id="258796at2"/>